<sequence length="141" mass="16255">VRSLGSIETDVDALLIDGELRSRLQPEFDALQRRYKDQDATLAALNRQLAEIIEEHHDRGREFLTVFLPRGRQAQPTVKYQDTRWREPPTLVKMCKSFLQQSSSTPRRLAVKVGDSLGRLFTSPWLAFLLSPSHLRLLHFS</sequence>
<accession>A0AAN6QBC2</accession>
<organism evidence="2 3">
    <name type="scientific">Parathielavia hyrcaniae</name>
    <dbReference type="NCBI Taxonomy" id="113614"/>
    <lineage>
        <taxon>Eukaryota</taxon>
        <taxon>Fungi</taxon>
        <taxon>Dikarya</taxon>
        <taxon>Ascomycota</taxon>
        <taxon>Pezizomycotina</taxon>
        <taxon>Sordariomycetes</taxon>
        <taxon>Sordariomycetidae</taxon>
        <taxon>Sordariales</taxon>
        <taxon>Chaetomiaceae</taxon>
        <taxon>Parathielavia</taxon>
    </lineage>
</organism>
<name>A0AAN6QBC2_9PEZI</name>
<keyword evidence="3" id="KW-1185">Reference proteome</keyword>
<gene>
    <name evidence="2" type="ORF">N658DRAFT_420322</name>
</gene>
<feature type="coiled-coil region" evidence="1">
    <location>
        <begin position="28"/>
        <end position="55"/>
    </location>
</feature>
<dbReference type="AlphaFoldDB" id="A0AAN6QBC2"/>
<keyword evidence="1" id="KW-0175">Coiled coil</keyword>
<evidence type="ECO:0000313" key="3">
    <source>
        <dbReference type="Proteomes" id="UP001305647"/>
    </source>
</evidence>
<reference evidence="2" key="1">
    <citation type="journal article" date="2023" name="Mol. Phylogenet. Evol.">
        <title>Genome-scale phylogeny and comparative genomics of the fungal order Sordariales.</title>
        <authorList>
            <person name="Hensen N."/>
            <person name="Bonometti L."/>
            <person name="Westerberg I."/>
            <person name="Brannstrom I.O."/>
            <person name="Guillou S."/>
            <person name="Cros-Aarteil S."/>
            <person name="Calhoun S."/>
            <person name="Haridas S."/>
            <person name="Kuo A."/>
            <person name="Mondo S."/>
            <person name="Pangilinan J."/>
            <person name="Riley R."/>
            <person name="LaButti K."/>
            <person name="Andreopoulos B."/>
            <person name="Lipzen A."/>
            <person name="Chen C."/>
            <person name="Yan M."/>
            <person name="Daum C."/>
            <person name="Ng V."/>
            <person name="Clum A."/>
            <person name="Steindorff A."/>
            <person name="Ohm R.A."/>
            <person name="Martin F."/>
            <person name="Silar P."/>
            <person name="Natvig D.O."/>
            <person name="Lalanne C."/>
            <person name="Gautier V."/>
            <person name="Ament-Velasquez S.L."/>
            <person name="Kruys A."/>
            <person name="Hutchinson M.I."/>
            <person name="Powell A.J."/>
            <person name="Barry K."/>
            <person name="Miller A.N."/>
            <person name="Grigoriev I.V."/>
            <person name="Debuchy R."/>
            <person name="Gladieux P."/>
            <person name="Hiltunen Thoren M."/>
            <person name="Johannesson H."/>
        </authorList>
    </citation>
    <scope>NUCLEOTIDE SEQUENCE</scope>
    <source>
        <strain evidence="2">CBS 757.83</strain>
    </source>
</reference>
<comment type="caution">
    <text evidence="2">The sequence shown here is derived from an EMBL/GenBank/DDBJ whole genome shotgun (WGS) entry which is preliminary data.</text>
</comment>
<dbReference type="Proteomes" id="UP001305647">
    <property type="component" value="Unassembled WGS sequence"/>
</dbReference>
<protein>
    <submittedName>
        <fullName evidence="2">Uncharacterized protein</fullName>
    </submittedName>
</protein>
<proteinExistence type="predicted"/>
<evidence type="ECO:0000313" key="2">
    <source>
        <dbReference type="EMBL" id="KAK4104341.1"/>
    </source>
</evidence>
<dbReference type="EMBL" id="MU863627">
    <property type="protein sequence ID" value="KAK4104341.1"/>
    <property type="molecule type" value="Genomic_DNA"/>
</dbReference>
<reference evidence="2" key="2">
    <citation type="submission" date="2023-05" db="EMBL/GenBank/DDBJ databases">
        <authorList>
            <consortium name="Lawrence Berkeley National Laboratory"/>
            <person name="Steindorff A."/>
            <person name="Hensen N."/>
            <person name="Bonometti L."/>
            <person name="Westerberg I."/>
            <person name="Brannstrom I.O."/>
            <person name="Guillou S."/>
            <person name="Cros-Aarteil S."/>
            <person name="Calhoun S."/>
            <person name="Haridas S."/>
            <person name="Kuo A."/>
            <person name="Mondo S."/>
            <person name="Pangilinan J."/>
            <person name="Riley R."/>
            <person name="Labutti K."/>
            <person name="Andreopoulos B."/>
            <person name="Lipzen A."/>
            <person name="Chen C."/>
            <person name="Yanf M."/>
            <person name="Daum C."/>
            <person name="Ng V."/>
            <person name="Clum A."/>
            <person name="Ohm R."/>
            <person name="Martin F."/>
            <person name="Silar P."/>
            <person name="Natvig D."/>
            <person name="Lalanne C."/>
            <person name="Gautier V."/>
            <person name="Ament-Velasquez S.L."/>
            <person name="Kruys A."/>
            <person name="Hutchinson M.I."/>
            <person name="Powell A.J."/>
            <person name="Barry K."/>
            <person name="Miller A.N."/>
            <person name="Grigoriev I.V."/>
            <person name="Debuchy R."/>
            <person name="Gladieux P."/>
            <person name="Thoren M.H."/>
            <person name="Johannesson H."/>
        </authorList>
    </citation>
    <scope>NUCLEOTIDE SEQUENCE</scope>
    <source>
        <strain evidence="2">CBS 757.83</strain>
    </source>
</reference>
<evidence type="ECO:0000256" key="1">
    <source>
        <dbReference type="SAM" id="Coils"/>
    </source>
</evidence>
<feature type="non-terminal residue" evidence="2">
    <location>
        <position position="1"/>
    </location>
</feature>